<sequence>MTPVIKVKNLKKHFRIHQKEPGLAGSVKSLFSRKYEQVKAIDGISFEIDEGELVGFIGPNGAGKTTTLKCLSGLLYPTAGSVSVLDFTPWDRKPEFQKQISLVMGQKNQLWWDLPPMETFILNKEIYEVPEKQFKKTLNELVDLFELKDVLKVQVRKLSLGQRMKCELIASLLHLPKVLFLDEPTIGLDVVMQKKMRDFIKDYNRR</sequence>
<proteinExistence type="predicted"/>
<keyword evidence="3" id="KW-0067">ATP-binding</keyword>
<accession>X1VJC2</accession>
<gene>
    <name evidence="5" type="ORF">S12H4_45274</name>
</gene>
<dbReference type="InterPro" id="IPR003439">
    <property type="entry name" value="ABC_transporter-like_ATP-bd"/>
</dbReference>
<dbReference type="AlphaFoldDB" id="X1VJC2"/>
<feature type="domain" description="ABC transporter" evidence="4">
    <location>
        <begin position="5"/>
        <end position="205"/>
    </location>
</feature>
<keyword evidence="1" id="KW-0813">Transport</keyword>
<evidence type="ECO:0000256" key="1">
    <source>
        <dbReference type="ARBA" id="ARBA00022448"/>
    </source>
</evidence>
<dbReference type="SUPFAM" id="SSF52540">
    <property type="entry name" value="P-loop containing nucleoside triphosphate hydrolases"/>
    <property type="match status" value="1"/>
</dbReference>
<dbReference type="InterPro" id="IPR027417">
    <property type="entry name" value="P-loop_NTPase"/>
</dbReference>
<evidence type="ECO:0000313" key="5">
    <source>
        <dbReference type="EMBL" id="GAJ07890.1"/>
    </source>
</evidence>
<dbReference type="GO" id="GO:0016887">
    <property type="term" value="F:ATP hydrolysis activity"/>
    <property type="evidence" value="ECO:0007669"/>
    <property type="project" value="InterPro"/>
</dbReference>
<keyword evidence="2" id="KW-0547">Nucleotide-binding</keyword>
<dbReference type="InterPro" id="IPR050763">
    <property type="entry name" value="ABC_transporter_ATP-binding"/>
</dbReference>
<evidence type="ECO:0000259" key="4">
    <source>
        <dbReference type="PROSITE" id="PS50893"/>
    </source>
</evidence>
<evidence type="ECO:0000256" key="2">
    <source>
        <dbReference type="ARBA" id="ARBA00022741"/>
    </source>
</evidence>
<feature type="non-terminal residue" evidence="5">
    <location>
        <position position="206"/>
    </location>
</feature>
<protein>
    <recommendedName>
        <fullName evidence="4">ABC transporter domain-containing protein</fullName>
    </recommendedName>
</protein>
<dbReference type="Pfam" id="PF00005">
    <property type="entry name" value="ABC_tran"/>
    <property type="match status" value="1"/>
</dbReference>
<dbReference type="PANTHER" id="PTHR42711:SF4">
    <property type="entry name" value="ABC TRANSPORTER RELATED"/>
    <property type="match status" value="1"/>
</dbReference>
<dbReference type="SMART" id="SM00382">
    <property type="entry name" value="AAA"/>
    <property type="match status" value="1"/>
</dbReference>
<dbReference type="PROSITE" id="PS50893">
    <property type="entry name" value="ABC_TRANSPORTER_2"/>
    <property type="match status" value="1"/>
</dbReference>
<dbReference type="EMBL" id="BARW01027980">
    <property type="protein sequence ID" value="GAJ07890.1"/>
    <property type="molecule type" value="Genomic_DNA"/>
</dbReference>
<name>X1VJC2_9ZZZZ</name>
<dbReference type="Gene3D" id="3.40.50.300">
    <property type="entry name" value="P-loop containing nucleotide triphosphate hydrolases"/>
    <property type="match status" value="1"/>
</dbReference>
<dbReference type="PANTHER" id="PTHR42711">
    <property type="entry name" value="ABC TRANSPORTER ATP-BINDING PROTEIN"/>
    <property type="match status" value="1"/>
</dbReference>
<dbReference type="InterPro" id="IPR003593">
    <property type="entry name" value="AAA+_ATPase"/>
</dbReference>
<evidence type="ECO:0000256" key="3">
    <source>
        <dbReference type="ARBA" id="ARBA00022840"/>
    </source>
</evidence>
<comment type="caution">
    <text evidence="5">The sequence shown here is derived from an EMBL/GenBank/DDBJ whole genome shotgun (WGS) entry which is preliminary data.</text>
</comment>
<reference evidence="5" key="1">
    <citation type="journal article" date="2014" name="Front. Microbiol.">
        <title>High frequency of phylogenetically diverse reductive dehalogenase-homologous genes in deep subseafloor sedimentary metagenomes.</title>
        <authorList>
            <person name="Kawai M."/>
            <person name="Futagami T."/>
            <person name="Toyoda A."/>
            <person name="Takaki Y."/>
            <person name="Nishi S."/>
            <person name="Hori S."/>
            <person name="Arai W."/>
            <person name="Tsubouchi T."/>
            <person name="Morono Y."/>
            <person name="Uchiyama I."/>
            <person name="Ito T."/>
            <person name="Fujiyama A."/>
            <person name="Inagaki F."/>
            <person name="Takami H."/>
        </authorList>
    </citation>
    <scope>NUCLEOTIDE SEQUENCE</scope>
    <source>
        <strain evidence="5">Expedition CK06-06</strain>
    </source>
</reference>
<organism evidence="5">
    <name type="scientific">marine sediment metagenome</name>
    <dbReference type="NCBI Taxonomy" id="412755"/>
    <lineage>
        <taxon>unclassified sequences</taxon>
        <taxon>metagenomes</taxon>
        <taxon>ecological metagenomes</taxon>
    </lineage>
</organism>
<dbReference type="GO" id="GO:0005524">
    <property type="term" value="F:ATP binding"/>
    <property type="evidence" value="ECO:0007669"/>
    <property type="project" value="UniProtKB-KW"/>
</dbReference>